<dbReference type="OrthoDB" id="9780765at2"/>
<dbReference type="Pfam" id="PF00561">
    <property type="entry name" value="Abhydrolase_1"/>
    <property type="match status" value="1"/>
</dbReference>
<keyword evidence="2" id="KW-0378">Hydrolase</keyword>
<dbReference type="Gene3D" id="3.40.50.1820">
    <property type="entry name" value="alpha/beta hydrolase"/>
    <property type="match status" value="1"/>
</dbReference>
<evidence type="ECO:0000259" key="1">
    <source>
        <dbReference type="Pfam" id="PF00561"/>
    </source>
</evidence>
<accession>A0A506U5E6</accession>
<dbReference type="InterPro" id="IPR050471">
    <property type="entry name" value="AB_hydrolase"/>
</dbReference>
<name>A0A506U5E6_9HYPH</name>
<dbReference type="InterPro" id="IPR000639">
    <property type="entry name" value="Epox_hydrolase-like"/>
</dbReference>
<evidence type="ECO:0000313" key="3">
    <source>
        <dbReference type="Proteomes" id="UP000320314"/>
    </source>
</evidence>
<feature type="domain" description="AB hydrolase-1" evidence="1">
    <location>
        <begin position="21"/>
        <end position="250"/>
    </location>
</feature>
<dbReference type="PRINTS" id="PR00111">
    <property type="entry name" value="ABHYDROLASE"/>
</dbReference>
<proteinExistence type="predicted"/>
<evidence type="ECO:0000313" key="2">
    <source>
        <dbReference type="EMBL" id="TPW28185.1"/>
    </source>
</evidence>
<dbReference type="PRINTS" id="PR00412">
    <property type="entry name" value="EPOXHYDRLASE"/>
</dbReference>
<dbReference type="GO" id="GO:0004806">
    <property type="term" value="F:triacylglycerol lipase activity"/>
    <property type="evidence" value="ECO:0007669"/>
    <property type="project" value="TreeGrafter"/>
</dbReference>
<dbReference type="PANTHER" id="PTHR43433:SF5">
    <property type="entry name" value="AB HYDROLASE-1 DOMAIN-CONTAINING PROTEIN"/>
    <property type="match status" value="1"/>
</dbReference>
<reference evidence="2 3" key="1">
    <citation type="submission" date="2019-06" db="EMBL/GenBank/DDBJ databases">
        <authorList>
            <person name="Li M."/>
        </authorList>
    </citation>
    <scope>NUCLEOTIDE SEQUENCE [LARGE SCALE GENOMIC DNA]</scope>
    <source>
        <strain evidence="2 3">BGMRC6574</strain>
    </source>
</reference>
<sequence>MPMVSIGDYEINYRDEGQGSPVVMIHGLAGDLSAWRPQVEALGDRFRVVTFDNRGAGESTQVDEPVTTGDLARDTIALMDRLGIENAHVVGRSMGGAIAQIVALQRPDLVRSLVLCASFAKLDPMGVRVLTDMREVLEWRGDWADHARHSIANFVGSHFFNTERDQIARIEALIGGETRLPACYVRQNHACLAHDTLADLAGIACPTLVMGGTQDPICSPTATGWMSERLAASRTIMFEGCSHFFMMERPQMFMRELVAWLEGGWRIGSTSV</sequence>
<keyword evidence="3" id="KW-1185">Reference proteome</keyword>
<dbReference type="SUPFAM" id="SSF53474">
    <property type="entry name" value="alpha/beta-Hydrolases"/>
    <property type="match status" value="1"/>
</dbReference>
<dbReference type="PANTHER" id="PTHR43433">
    <property type="entry name" value="HYDROLASE, ALPHA/BETA FOLD FAMILY PROTEIN"/>
    <property type="match status" value="1"/>
</dbReference>
<dbReference type="InterPro" id="IPR000073">
    <property type="entry name" value="AB_hydrolase_1"/>
</dbReference>
<comment type="caution">
    <text evidence="2">The sequence shown here is derived from an EMBL/GenBank/DDBJ whole genome shotgun (WGS) entry which is preliminary data.</text>
</comment>
<dbReference type="EMBL" id="VHLH01000016">
    <property type="protein sequence ID" value="TPW28185.1"/>
    <property type="molecule type" value="Genomic_DNA"/>
</dbReference>
<dbReference type="Proteomes" id="UP000320314">
    <property type="component" value="Unassembled WGS sequence"/>
</dbReference>
<dbReference type="AlphaFoldDB" id="A0A506U5E6"/>
<dbReference type="GO" id="GO:0046503">
    <property type="term" value="P:glycerolipid catabolic process"/>
    <property type="evidence" value="ECO:0007669"/>
    <property type="project" value="TreeGrafter"/>
</dbReference>
<organism evidence="2 3">
    <name type="scientific">Pararhizobium mangrovi</name>
    <dbReference type="NCBI Taxonomy" id="2590452"/>
    <lineage>
        <taxon>Bacteria</taxon>
        <taxon>Pseudomonadati</taxon>
        <taxon>Pseudomonadota</taxon>
        <taxon>Alphaproteobacteria</taxon>
        <taxon>Hyphomicrobiales</taxon>
        <taxon>Rhizobiaceae</taxon>
        <taxon>Rhizobium/Agrobacterium group</taxon>
        <taxon>Pararhizobium</taxon>
    </lineage>
</organism>
<gene>
    <name evidence="2" type="ORF">FJU11_10015</name>
</gene>
<dbReference type="InterPro" id="IPR029058">
    <property type="entry name" value="AB_hydrolase_fold"/>
</dbReference>
<protein>
    <submittedName>
        <fullName evidence="2">Alpha/beta fold hydrolase</fullName>
    </submittedName>
</protein>